<reference evidence="11 12" key="1">
    <citation type="submission" date="2015-12" db="EMBL/GenBank/DDBJ databases">
        <authorList>
            <person name="Shamseldin A."/>
            <person name="Moawad H."/>
            <person name="Abd El-Rahim W.M."/>
            <person name="Sadowsky M.J."/>
        </authorList>
    </citation>
    <scope>NUCLEOTIDE SEQUENCE [LARGE SCALE GENOMIC DNA]</scope>
    <source>
        <strain evidence="11 12">WF1</strain>
    </source>
</reference>
<evidence type="ECO:0000256" key="5">
    <source>
        <dbReference type="ARBA" id="ARBA00022989"/>
    </source>
</evidence>
<evidence type="ECO:0000256" key="10">
    <source>
        <dbReference type="SAM" id="Phobius"/>
    </source>
</evidence>
<keyword evidence="5 10" id="KW-1133">Transmembrane helix</keyword>
<dbReference type="PANTHER" id="PTHR30561:SF0">
    <property type="entry name" value="GUANIDINIUM EXPORTER"/>
    <property type="match status" value="1"/>
</dbReference>
<organism evidence="11 12">
    <name type="scientific">Methyloprofundus sedimenti</name>
    <dbReference type="NCBI Taxonomy" id="1420851"/>
    <lineage>
        <taxon>Bacteria</taxon>
        <taxon>Pseudomonadati</taxon>
        <taxon>Pseudomonadota</taxon>
        <taxon>Gammaproteobacteria</taxon>
        <taxon>Methylococcales</taxon>
        <taxon>Methylococcaceae</taxon>
        <taxon>Methyloprofundus</taxon>
    </lineage>
</organism>
<dbReference type="Gene3D" id="1.10.3730.20">
    <property type="match status" value="1"/>
</dbReference>
<evidence type="ECO:0000313" key="12">
    <source>
        <dbReference type="Proteomes" id="UP000191980"/>
    </source>
</evidence>
<evidence type="ECO:0000256" key="1">
    <source>
        <dbReference type="ARBA" id="ARBA00004651"/>
    </source>
</evidence>
<gene>
    <name evidence="11" type="ORF">AU255_04525</name>
</gene>
<dbReference type="GO" id="GO:0022857">
    <property type="term" value="F:transmembrane transporter activity"/>
    <property type="evidence" value="ECO:0007669"/>
    <property type="project" value="InterPro"/>
</dbReference>
<evidence type="ECO:0000256" key="2">
    <source>
        <dbReference type="ARBA" id="ARBA00022448"/>
    </source>
</evidence>
<keyword evidence="3" id="KW-1003">Cell membrane</keyword>
<dbReference type="Proteomes" id="UP000191980">
    <property type="component" value="Unassembled WGS sequence"/>
</dbReference>
<dbReference type="GO" id="GO:1990961">
    <property type="term" value="P:xenobiotic detoxification by transmembrane export across the plasma membrane"/>
    <property type="evidence" value="ECO:0007669"/>
    <property type="project" value="UniProtKB-ARBA"/>
</dbReference>
<comment type="subcellular location">
    <subcellularLocation>
        <location evidence="1 9">Cell membrane</location>
        <topology evidence="1 9">Multi-pass membrane protein</topology>
    </subcellularLocation>
</comment>
<dbReference type="Pfam" id="PF00893">
    <property type="entry name" value="Multi_Drug_Res"/>
    <property type="match status" value="1"/>
</dbReference>
<evidence type="ECO:0000256" key="7">
    <source>
        <dbReference type="ARBA" id="ARBA00038151"/>
    </source>
</evidence>
<name>A0A1V8M6P2_9GAMM</name>
<evidence type="ECO:0000256" key="4">
    <source>
        <dbReference type="ARBA" id="ARBA00022692"/>
    </source>
</evidence>
<evidence type="ECO:0000313" key="11">
    <source>
        <dbReference type="EMBL" id="OQK17168.1"/>
    </source>
</evidence>
<dbReference type="AlphaFoldDB" id="A0A1V8M6P2"/>
<dbReference type="RefSeq" id="WP_080521778.1">
    <property type="nucleotide sequence ID" value="NZ_LPUF01000001.1"/>
</dbReference>
<keyword evidence="4 9" id="KW-0812">Transmembrane</keyword>
<dbReference type="GO" id="GO:0005886">
    <property type="term" value="C:plasma membrane"/>
    <property type="evidence" value="ECO:0007669"/>
    <property type="project" value="UniProtKB-SubCell"/>
</dbReference>
<dbReference type="STRING" id="1420851.AU255_04525"/>
<keyword evidence="12" id="KW-1185">Reference proteome</keyword>
<feature type="transmembrane region" description="Helical" evidence="10">
    <location>
        <begin position="84"/>
        <end position="103"/>
    </location>
</feature>
<dbReference type="OrthoDB" id="9808638at2"/>
<protein>
    <recommendedName>
        <fullName evidence="8">Guanidinium exporter</fullName>
    </recommendedName>
</protein>
<evidence type="ECO:0000256" key="9">
    <source>
        <dbReference type="RuleBase" id="RU003942"/>
    </source>
</evidence>
<dbReference type="InterPro" id="IPR037185">
    <property type="entry name" value="EmrE-like"/>
</dbReference>
<keyword evidence="2" id="KW-0813">Transport</keyword>
<accession>A0A1V8M6P2</accession>
<dbReference type="SUPFAM" id="SSF103481">
    <property type="entry name" value="Multidrug resistance efflux transporter EmrE"/>
    <property type="match status" value="1"/>
</dbReference>
<comment type="similarity">
    <text evidence="7">Belongs to the drug/metabolite transporter (DMT) superfamily. Small multidrug resistance (SMR) (TC 2.A.7.1) family. Gdx/SugE subfamily.</text>
</comment>
<dbReference type="InterPro" id="IPR000390">
    <property type="entry name" value="Small_drug/metabolite_transptr"/>
</dbReference>
<proteinExistence type="inferred from homology"/>
<comment type="caution">
    <text evidence="11">The sequence shown here is derived from an EMBL/GenBank/DDBJ whole genome shotgun (WGS) entry which is preliminary data.</text>
</comment>
<keyword evidence="6 10" id="KW-0472">Membrane</keyword>
<evidence type="ECO:0000256" key="3">
    <source>
        <dbReference type="ARBA" id="ARBA00022475"/>
    </source>
</evidence>
<dbReference type="EMBL" id="LPUF01000001">
    <property type="protein sequence ID" value="OQK17168.1"/>
    <property type="molecule type" value="Genomic_DNA"/>
</dbReference>
<feature type="transmembrane region" description="Helical" evidence="10">
    <location>
        <begin position="29"/>
        <end position="50"/>
    </location>
</feature>
<dbReference type="PANTHER" id="PTHR30561">
    <property type="entry name" value="SMR FAMILY PROTON-DEPENDENT DRUG EFFLUX TRANSPORTER SUGE"/>
    <property type="match status" value="1"/>
</dbReference>
<sequence length="106" mass="11070">MGWLYLLGASIAEIFFALSLKYNEGFTKLIPSIVTAVTGAGSFGLLILAIKTLPLGTAYAIWTGVGAAGIAIAGIFLFKESVDIYRLSSIALIIIGVVGLKIFSGE</sequence>
<feature type="transmembrane region" description="Helical" evidence="10">
    <location>
        <begin position="57"/>
        <end position="78"/>
    </location>
</feature>
<dbReference type="InterPro" id="IPR045324">
    <property type="entry name" value="Small_multidrug_res"/>
</dbReference>
<evidence type="ECO:0000256" key="8">
    <source>
        <dbReference type="ARBA" id="ARBA00039168"/>
    </source>
</evidence>
<evidence type="ECO:0000256" key="6">
    <source>
        <dbReference type="ARBA" id="ARBA00023136"/>
    </source>
</evidence>
<dbReference type="FunFam" id="1.10.3730.20:FF:000001">
    <property type="entry name" value="Quaternary ammonium compound resistance transporter SugE"/>
    <property type="match status" value="1"/>
</dbReference>